<dbReference type="EnsemblPlants" id="Pp3c17_21460V3.1">
    <property type="protein sequence ID" value="PAC:32905841.CDS.1"/>
    <property type="gene ID" value="Pp3c17_21460"/>
</dbReference>
<reference evidence="2 4" key="2">
    <citation type="journal article" date="2018" name="Plant J.">
        <title>The Physcomitrella patens chromosome-scale assembly reveals moss genome structure and evolution.</title>
        <authorList>
            <person name="Lang D."/>
            <person name="Ullrich K.K."/>
            <person name="Murat F."/>
            <person name="Fuchs J."/>
            <person name="Jenkins J."/>
            <person name="Haas F.B."/>
            <person name="Piednoel M."/>
            <person name="Gundlach H."/>
            <person name="Van Bel M."/>
            <person name="Meyberg R."/>
            <person name="Vives C."/>
            <person name="Morata J."/>
            <person name="Symeonidi A."/>
            <person name="Hiss M."/>
            <person name="Muchero W."/>
            <person name="Kamisugi Y."/>
            <person name="Saleh O."/>
            <person name="Blanc G."/>
            <person name="Decker E.L."/>
            <person name="van Gessel N."/>
            <person name="Grimwood J."/>
            <person name="Hayes R.D."/>
            <person name="Graham S.W."/>
            <person name="Gunter L.E."/>
            <person name="McDaniel S.F."/>
            <person name="Hoernstein S.N.W."/>
            <person name="Larsson A."/>
            <person name="Li F.W."/>
            <person name="Perroud P.F."/>
            <person name="Phillips J."/>
            <person name="Ranjan P."/>
            <person name="Rokshar D.S."/>
            <person name="Rothfels C.J."/>
            <person name="Schneider L."/>
            <person name="Shu S."/>
            <person name="Stevenson D.W."/>
            <person name="Thummler F."/>
            <person name="Tillich M."/>
            <person name="Villarreal Aguilar J.C."/>
            <person name="Widiez T."/>
            <person name="Wong G.K."/>
            <person name="Wymore A."/>
            <person name="Zhang Y."/>
            <person name="Zimmer A.D."/>
            <person name="Quatrano R.S."/>
            <person name="Mayer K.F.X."/>
            <person name="Goodstein D."/>
            <person name="Casacuberta J.M."/>
            <person name="Vandepoele K."/>
            <person name="Reski R."/>
            <person name="Cuming A.C."/>
            <person name="Tuskan G.A."/>
            <person name="Maumus F."/>
            <person name="Salse J."/>
            <person name="Schmutz J."/>
            <person name="Rensing S.A."/>
        </authorList>
    </citation>
    <scope>NUCLEOTIDE SEQUENCE [LARGE SCALE GENOMIC DNA]</scope>
    <source>
        <strain evidence="3 4">cv. Gransden 2004</strain>
    </source>
</reference>
<protein>
    <submittedName>
        <fullName evidence="2 3">Uncharacterized protein</fullName>
    </submittedName>
</protein>
<feature type="chain" id="PRO_5033311371" evidence="1">
    <location>
        <begin position="19"/>
        <end position="119"/>
    </location>
</feature>
<dbReference type="EMBL" id="ABEU02000017">
    <property type="protein sequence ID" value="PNR36581.1"/>
    <property type="molecule type" value="Genomic_DNA"/>
</dbReference>
<dbReference type="AlphaFoldDB" id="A0A2K1J4X5"/>
<feature type="signal peptide" evidence="1">
    <location>
        <begin position="1"/>
        <end position="18"/>
    </location>
</feature>
<evidence type="ECO:0000313" key="2">
    <source>
        <dbReference type="EMBL" id="PNR36581.1"/>
    </source>
</evidence>
<dbReference type="EnsemblPlants" id="Pp3c17_21460V3.2">
    <property type="protein sequence ID" value="PAC:32905842.CDS.1"/>
    <property type="gene ID" value="Pp3c17_21460"/>
</dbReference>
<organism evidence="2">
    <name type="scientific">Physcomitrium patens</name>
    <name type="common">Spreading-leaved earth moss</name>
    <name type="synonym">Physcomitrella patens</name>
    <dbReference type="NCBI Taxonomy" id="3218"/>
    <lineage>
        <taxon>Eukaryota</taxon>
        <taxon>Viridiplantae</taxon>
        <taxon>Streptophyta</taxon>
        <taxon>Embryophyta</taxon>
        <taxon>Bryophyta</taxon>
        <taxon>Bryophytina</taxon>
        <taxon>Bryopsida</taxon>
        <taxon>Funariidae</taxon>
        <taxon>Funariales</taxon>
        <taxon>Funariaceae</taxon>
        <taxon>Physcomitrium</taxon>
    </lineage>
</organism>
<dbReference type="Gramene" id="Pp3c17_21460V3.2">
    <property type="protein sequence ID" value="PAC:32905842.CDS.1"/>
    <property type="gene ID" value="Pp3c17_21460"/>
</dbReference>
<gene>
    <name evidence="2" type="ORF">PHYPA_022432</name>
</gene>
<proteinExistence type="predicted"/>
<reference evidence="3" key="3">
    <citation type="submission" date="2020-12" db="UniProtKB">
        <authorList>
            <consortium name="EnsemblPlants"/>
        </authorList>
    </citation>
    <scope>IDENTIFICATION</scope>
</reference>
<accession>A0A2K1J4X5</accession>
<sequence>MYFAVVAVHFLMRLIVAAKKLCRSHEIVPAAKLQDAPTDHSWRCWLSVRRDFSKEIINRQTGVLVALQRLLEANDHVESPCCDSEELAVFLPSAREASSIIIPGATGSICLINFAEPLH</sequence>
<evidence type="ECO:0000313" key="4">
    <source>
        <dbReference type="Proteomes" id="UP000006727"/>
    </source>
</evidence>
<dbReference type="Proteomes" id="UP000006727">
    <property type="component" value="Chromosome 17"/>
</dbReference>
<dbReference type="InParanoid" id="A0A2K1J4X5"/>
<keyword evidence="4" id="KW-1185">Reference proteome</keyword>
<reference evidence="2 4" key="1">
    <citation type="journal article" date="2008" name="Science">
        <title>The Physcomitrella genome reveals evolutionary insights into the conquest of land by plants.</title>
        <authorList>
            <person name="Rensing S."/>
            <person name="Lang D."/>
            <person name="Zimmer A."/>
            <person name="Terry A."/>
            <person name="Salamov A."/>
            <person name="Shapiro H."/>
            <person name="Nishiyama T."/>
            <person name="Perroud P.-F."/>
            <person name="Lindquist E."/>
            <person name="Kamisugi Y."/>
            <person name="Tanahashi T."/>
            <person name="Sakakibara K."/>
            <person name="Fujita T."/>
            <person name="Oishi K."/>
            <person name="Shin-I T."/>
            <person name="Kuroki Y."/>
            <person name="Toyoda A."/>
            <person name="Suzuki Y."/>
            <person name="Hashimoto A."/>
            <person name="Yamaguchi K."/>
            <person name="Sugano A."/>
            <person name="Kohara Y."/>
            <person name="Fujiyama A."/>
            <person name="Anterola A."/>
            <person name="Aoki S."/>
            <person name="Ashton N."/>
            <person name="Barbazuk W.B."/>
            <person name="Barker E."/>
            <person name="Bennetzen J."/>
            <person name="Bezanilla M."/>
            <person name="Blankenship R."/>
            <person name="Cho S.H."/>
            <person name="Dutcher S."/>
            <person name="Estelle M."/>
            <person name="Fawcett J.A."/>
            <person name="Gundlach H."/>
            <person name="Hanada K."/>
            <person name="Heyl A."/>
            <person name="Hicks K.A."/>
            <person name="Hugh J."/>
            <person name="Lohr M."/>
            <person name="Mayer K."/>
            <person name="Melkozernov A."/>
            <person name="Murata T."/>
            <person name="Nelson D."/>
            <person name="Pils B."/>
            <person name="Prigge M."/>
            <person name="Reiss B."/>
            <person name="Renner T."/>
            <person name="Rombauts S."/>
            <person name="Rushton P."/>
            <person name="Sanderfoot A."/>
            <person name="Schween G."/>
            <person name="Shiu S.-H."/>
            <person name="Stueber K."/>
            <person name="Theodoulou F.L."/>
            <person name="Tu H."/>
            <person name="Van de Peer Y."/>
            <person name="Verrier P.J."/>
            <person name="Waters E."/>
            <person name="Wood A."/>
            <person name="Yang L."/>
            <person name="Cove D."/>
            <person name="Cuming A."/>
            <person name="Hasebe M."/>
            <person name="Lucas S."/>
            <person name="Mishler D.B."/>
            <person name="Reski R."/>
            <person name="Grigoriev I."/>
            <person name="Quatrano R.S."/>
            <person name="Boore J.L."/>
        </authorList>
    </citation>
    <scope>NUCLEOTIDE SEQUENCE [LARGE SCALE GENOMIC DNA]</scope>
    <source>
        <strain evidence="3 4">cv. Gransden 2004</strain>
    </source>
</reference>
<dbReference type="Gramene" id="Pp3c17_21460V3.1">
    <property type="protein sequence ID" value="PAC:32905841.CDS.1"/>
    <property type="gene ID" value="Pp3c17_21460"/>
</dbReference>
<name>A0A2K1J4X5_PHYPA</name>
<keyword evidence="1" id="KW-0732">Signal</keyword>
<evidence type="ECO:0000256" key="1">
    <source>
        <dbReference type="SAM" id="SignalP"/>
    </source>
</evidence>
<evidence type="ECO:0000313" key="3">
    <source>
        <dbReference type="EnsemblPlants" id="PAC:32905841.CDS.1"/>
    </source>
</evidence>